<evidence type="ECO:0000256" key="2">
    <source>
        <dbReference type="ARBA" id="ARBA00022705"/>
    </source>
</evidence>
<accession>A0A4Q7ZDR8</accession>
<dbReference type="GO" id="GO:0003697">
    <property type="term" value="F:single-stranded DNA binding"/>
    <property type="evidence" value="ECO:0007669"/>
    <property type="project" value="UniProtKB-UniRule"/>
</dbReference>
<dbReference type="GO" id="GO:0000731">
    <property type="term" value="P:DNA synthesis involved in DNA repair"/>
    <property type="evidence" value="ECO:0007669"/>
    <property type="project" value="TreeGrafter"/>
</dbReference>
<dbReference type="GO" id="GO:0005524">
    <property type="term" value="F:ATP binding"/>
    <property type="evidence" value="ECO:0007669"/>
    <property type="project" value="UniProtKB-UniRule"/>
</dbReference>
<comment type="caution">
    <text evidence="8">The sequence shown here is derived from an EMBL/GenBank/DDBJ whole genome shotgun (WGS) entry which is preliminary data.</text>
</comment>
<proteinExistence type="inferred from homology"/>
<reference evidence="8 9" key="1">
    <citation type="submission" date="2019-02" db="EMBL/GenBank/DDBJ databases">
        <title>Genomic Encyclopedia of Type Strains, Phase IV (KMG-IV): sequencing the most valuable type-strain genomes for metagenomic binning, comparative biology and taxonomic classification.</title>
        <authorList>
            <person name="Goeker M."/>
        </authorList>
    </citation>
    <scope>NUCLEOTIDE SEQUENCE [LARGE SCALE GENOMIC DNA]</scope>
    <source>
        <strain evidence="8 9">DSM 105135</strain>
    </source>
</reference>
<evidence type="ECO:0000256" key="1">
    <source>
        <dbReference type="ARBA" id="ARBA00022490"/>
    </source>
</evidence>
<evidence type="ECO:0000256" key="6">
    <source>
        <dbReference type="HAMAP-Rule" id="MF_00365"/>
    </source>
</evidence>
<dbReference type="InterPro" id="IPR042174">
    <property type="entry name" value="RecF_2"/>
</dbReference>
<dbReference type="Gene3D" id="1.20.1050.90">
    <property type="entry name" value="RecF/RecN/SMC, N-terminal domain"/>
    <property type="match status" value="1"/>
</dbReference>
<name>A0A4Q7ZDR8_9GAMM</name>
<dbReference type="RefSeq" id="WP_130411323.1">
    <property type="nucleotide sequence ID" value="NZ_SHKX01000010.1"/>
</dbReference>
<keyword evidence="1 6" id="KW-0963">Cytoplasm</keyword>
<comment type="function">
    <text evidence="6">The RecF protein is involved in DNA metabolism; it is required for DNA replication and normal SOS inducibility. RecF binds preferentially to single-stranded, linear DNA. It also seems to bind ATP.</text>
</comment>
<dbReference type="PANTHER" id="PTHR32182">
    <property type="entry name" value="DNA REPLICATION AND REPAIR PROTEIN RECF"/>
    <property type="match status" value="1"/>
</dbReference>
<keyword evidence="6" id="KW-0227">DNA damage</keyword>
<dbReference type="InterPro" id="IPR003395">
    <property type="entry name" value="RecF/RecN/SMC_N"/>
</dbReference>
<feature type="binding site" evidence="6">
    <location>
        <begin position="29"/>
        <end position="36"/>
    </location>
    <ligand>
        <name>ATP</name>
        <dbReference type="ChEBI" id="CHEBI:30616"/>
    </ligand>
</feature>
<dbReference type="GO" id="GO:0009432">
    <property type="term" value="P:SOS response"/>
    <property type="evidence" value="ECO:0007669"/>
    <property type="project" value="UniProtKB-UniRule"/>
</dbReference>
<dbReference type="Pfam" id="PF02463">
    <property type="entry name" value="SMC_N"/>
    <property type="match status" value="1"/>
</dbReference>
<evidence type="ECO:0000313" key="8">
    <source>
        <dbReference type="EMBL" id="RZU48049.1"/>
    </source>
</evidence>
<keyword evidence="9" id="KW-1185">Reference proteome</keyword>
<keyword evidence="6" id="KW-0742">SOS response</keyword>
<keyword evidence="2 6" id="KW-0235">DNA replication</keyword>
<evidence type="ECO:0000313" key="9">
    <source>
        <dbReference type="Proteomes" id="UP000292423"/>
    </source>
</evidence>
<dbReference type="GO" id="GO:0005737">
    <property type="term" value="C:cytoplasm"/>
    <property type="evidence" value="ECO:0007669"/>
    <property type="project" value="UniProtKB-SubCell"/>
</dbReference>
<evidence type="ECO:0000259" key="7">
    <source>
        <dbReference type="Pfam" id="PF02463"/>
    </source>
</evidence>
<dbReference type="InterPro" id="IPR001238">
    <property type="entry name" value="DNA-binding_RecF"/>
</dbReference>
<evidence type="ECO:0000256" key="3">
    <source>
        <dbReference type="ARBA" id="ARBA00022741"/>
    </source>
</evidence>
<dbReference type="GO" id="GO:0006302">
    <property type="term" value="P:double-strand break repair"/>
    <property type="evidence" value="ECO:0007669"/>
    <property type="project" value="TreeGrafter"/>
</dbReference>
<evidence type="ECO:0000256" key="4">
    <source>
        <dbReference type="ARBA" id="ARBA00022840"/>
    </source>
</evidence>
<dbReference type="InterPro" id="IPR027417">
    <property type="entry name" value="P-loop_NTPase"/>
</dbReference>
<dbReference type="AlphaFoldDB" id="A0A4Q7ZDR8"/>
<keyword evidence="6" id="KW-0234">DNA repair</keyword>
<dbReference type="HAMAP" id="MF_00365">
    <property type="entry name" value="RecF"/>
    <property type="match status" value="1"/>
</dbReference>
<keyword evidence="3 6" id="KW-0547">Nucleotide-binding</keyword>
<dbReference type="PANTHER" id="PTHR32182:SF0">
    <property type="entry name" value="DNA REPLICATION AND REPAIR PROTEIN RECF"/>
    <property type="match status" value="1"/>
</dbReference>
<dbReference type="EMBL" id="SHKX01000010">
    <property type="protein sequence ID" value="RZU48049.1"/>
    <property type="molecule type" value="Genomic_DNA"/>
</dbReference>
<dbReference type="NCBIfam" id="TIGR00611">
    <property type="entry name" value="recf"/>
    <property type="match status" value="1"/>
</dbReference>
<dbReference type="Gene3D" id="3.40.50.300">
    <property type="entry name" value="P-loop containing nucleotide triphosphate hydrolases"/>
    <property type="match status" value="1"/>
</dbReference>
<gene>
    <name evidence="6" type="primary">recF</name>
    <name evidence="8" type="ORF">EV700_1020</name>
</gene>
<dbReference type="GO" id="GO:0006260">
    <property type="term" value="P:DNA replication"/>
    <property type="evidence" value="ECO:0007669"/>
    <property type="project" value="UniProtKB-UniRule"/>
</dbReference>
<feature type="domain" description="RecF/RecN/SMC N-terminal" evidence="7">
    <location>
        <begin position="1"/>
        <end position="352"/>
    </location>
</feature>
<dbReference type="Proteomes" id="UP000292423">
    <property type="component" value="Unassembled WGS sequence"/>
</dbReference>
<comment type="subcellular location">
    <subcellularLocation>
        <location evidence="6">Cytoplasm</location>
    </subcellularLocation>
</comment>
<sequence length="365" mass="41295">MIKRLDVHGVRNLTAADSLSLARLNLFYGLNGSGKSSLLEAVHILGLGRSFRSPQARHYIQDGRPSCTVYAELDSGHALGIAKLMDGTHQLRRNGVSINQLAEFAFDLPVQLIHPDGMDLLDGGSRPRRQLLDWLVFHVEHSFYGLWIRYQKALAQRNALLKLPAANDAEFQVWEAEMARTAQLIDGMRARTVEIWRQHLERVLPVLLPDIALRMEYNAGFAADRELAEQWRETRFRDRERGHTQLGPHRADLRLKCDLGQVEAVLSRGQKKLLICALKLAQVAFLHAQERRCVVLLDDLASELDAGARQRLLATLFDLQAQVLITSVEADQLWPLLQQLDSQAELFHVEQGKISPARYTPEETT</sequence>
<organism evidence="8 9">
    <name type="scientific">Fluviicoccus keumensis</name>
    <dbReference type="NCBI Taxonomy" id="1435465"/>
    <lineage>
        <taxon>Bacteria</taxon>
        <taxon>Pseudomonadati</taxon>
        <taxon>Pseudomonadota</taxon>
        <taxon>Gammaproteobacteria</taxon>
        <taxon>Moraxellales</taxon>
        <taxon>Moraxellaceae</taxon>
        <taxon>Fluviicoccus</taxon>
    </lineage>
</organism>
<keyword evidence="4 6" id="KW-0067">ATP-binding</keyword>
<comment type="similarity">
    <text evidence="6">Belongs to the RecF family.</text>
</comment>
<keyword evidence="5 6" id="KW-0238">DNA-binding</keyword>
<protein>
    <recommendedName>
        <fullName evidence="6">DNA replication and repair protein RecF</fullName>
    </recommendedName>
</protein>
<evidence type="ECO:0000256" key="5">
    <source>
        <dbReference type="ARBA" id="ARBA00023125"/>
    </source>
</evidence>
<dbReference type="SUPFAM" id="SSF52540">
    <property type="entry name" value="P-loop containing nucleoside triphosphate hydrolases"/>
    <property type="match status" value="1"/>
</dbReference>
<dbReference type="OrthoDB" id="9803889at2"/>